<organism evidence="1 2">
    <name type="scientific">Kitasatospora paranensis</name>
    <dbReference type="NCBI Taxonomy" id="258053"/>
    <lineage>
        <taxon>Bacteria</taxon>
        <taxon>Bacillati</taxon>
        <taxon>Actinomycetota</taxon>
        <taxon>Actinomycetes</taxon>
        <taxon>Kitasatosporales</taxon>
        <taxon>Streptomycetaceae</taxon>
        <taxon>Kitasatospora</taxon>
    </lineage>
</organism>
<evidence type="ECO:0000313" key="2">
    <source>
        <dbReference type="Proteomes" id="UP001596435"/>
    </source>
</evidence>
<name>A0ABW2FSB2_9ACTN</name>
<protein>
    <submittedName>
        <fullName evidence="1">Uncharacterized protein</fullName>
    </submittedName>
</protein>
<proteinExistence type="predicted"/>
<accession>A0ABW2FSB2</accession>
<sequence>MSLHVHVRVRREVTVTAEGEIRERLGCSCGEEWTRTHRLEGDLPSG</sequence>
<comment type="caution">
    <text evidence="1">The sequence shown here is derived from an EMBL/GenBank/DDBJ whole genome shotgun (WGS) entry which is preliminary data.</text>
</comment>
<reference evidence="2" key="1">
    <citation type="journal article" date="2019" name="Int. J. Syst. Evol. Microbiol.">
        <title>The Global Catalogue of Microorganisms (GCM) 10K type strain sequencing project: providing services to taxonomists for standard genome sequencing and annotation.</title>
        <authorList>
            <consortium name="The Broad Institute Genomics Platform"/>
            <consortium name="The Broad Institute Genome Sequencing Center for Infectious Disease"/>
            <person name="Wu L."/>
            <person name="Ma J."/>
        </authorList>
    </citation>
    <scope>NUCLEOTIDE SEQUENCE [LARGE SCALE GENOMIC DNA]</scope>
    <source>
        <strain evidence="2">CGMCC 1.12859</strain>
    </source>
</reference>
<gene>
    <name evidence="1" type="ORF">ACFQMG_05010</name>
</gene>
<keyword evidence="2" id="KW-1185">Reference proteome</keyword>
<dbReference type="Proteomes" id="UP001596435">
    <property type="component" value="Unassembled WGS sequence"/>
</dbReference>
<dbReference type="RefSeq" id="WP_345704925.1">
    <property type="nucleotide sequence ID" value="NZ_BAABKV010000001.1"/>
</dbReference>
<evidence type="ECO:0000313" key="1">
    <source>
        <dbReference type="EMBL" id="MFC7178922.1"/>
    </source>
</evidence>
<dbReference type="EMBL" id="JBHTAJ010000007">
    <property type="protein sequence ID" value="MFC7178922.1"/>
    <property type="molecule type" value="Genomic_DNA"/>
</dbReference>